<feature type="transmembrane region" description="Helical" evidence="1">
    <location>
        <begin position="6"/>
        <end position="31"/>
    </location>
</feature>
<evidence type="ECO:0000313" key="2">
    <source>
        <dbReference type="EMBL" id="AID68571.1"/>
    </source>
</evidence>
<evidence type="ECO:0000256" key="1">
    <source>
        <dbReference type="SAM" id="Phobius"/>
    </source>
</evidence>
<reference evidence="2" key="1">
    <citation type="journal article" date="2015" name="J. Plant Pathol.">
        <title>Grapevine leafroll-associated virus 4 strain 9: complete genome and quantitative analysis of virus-derived small interfering RNA populations.</title>
        <authorList>
            <person name="Velasco L."/>
            <person name="Cretazzo E."/>
            <person name="Padilla C.V."/>
            <person name="Janssen D."/>
        </authorList>
    </citation>
    <scope>NUCLEOTIDE SEQUENCE</scope>
    <source>
        <strain evidence="2">9</strain>
    </source>
</reference>
<keyword evidence="1" id="KW-1133">Transmembrane helix</keyword>
<protein>
    <submittedName>
        <fullName evidence="2">P5 protein</fullName>
    </submittedName>
</protein>
<keyword evidence="1" id="KW-0472">Membrane</keyword>
<keyword evidence="1" id="KW-0812">Transmembrane</keyword>
<sequence>MLDLFSQFNWVFQICAFILVILFFAVLALVVQRVFYNTIRGPAPPV</sequence>
<dbReference type="EMBL" id="KJ810572">
    <property type="protein sequence ID" value="AID68571.1"/>
    <property type="molecule type" value="Genomic_RNA"/>
</dbReference>
<name>A0A068FLF0_9CLOS</name>
<proteinExistence type="predicted"/>
<accession>A0A068FLF0</accession>
<organism evidence="2">
    <name type="scientific">Grapevine leafroll-associated virus 4</name>
    <dbReference type="NCBI Taxonomy" id="70177"/>
    <lineage>
        <taxon>Viruses</taxon>
        <taxon>Riboviria</taxon>
        <taxon>Orthornavirae</taxon>
        <taxon>Kitrinoviricota</taxon>
        <taxon>Alsuviricetes</taxon>
        <taxon>Martellivirales</taxon>
        <taxon>Closteroviridae</taxon>
        <taxon>Ampelovirus</taxon>
        <taxon>Ampelovirus tetravitis</taxon>
    </lineage>
</organism>